<dbReference type="EMBL" id="PDCK01000044">
    <property type="protein sequence ID" value="PRQ25960.1"/>
    <property type="molecule type" value="Genomic_DNA"/>
</dbReference>
<dbReference type="InterPro" id="IPR015915">
    <property type="entry name" value="Kelch-typ_b-propeller"/>
</dbReference>
<proteinExistence type="predicted"/>
<organism evidence="1 2">
    <name type="scientific">Rosa chinensis</name>
    <name type="common">China rose</name>
    <dbReference type="NCBI Taxonomy" id="74649"/>
    <lineage>
        <taxon>Eukaryota</taxon>
        <taxon>Viridiplantae</taxon>
        <taxon>Streptophyta</taxon>
        <taxon>Embryophyta</taxon>
        <taxon>Tracheophyta</taxon>
        <taxon>Spermatophyta</taxon>
        <taxon>Magnoliopsida</taxon>
        <taxon>eudicotyledons</taxon>
        <taxon>Gunneridae</taxon>
        <taxon>Pentapetalae</taxon>
        <taxon>rosids</taxon>
        <taxon>fabids</taxon>
        <taxon>Rosales</taxon>
        <taxon>Rosaceae</taxon>
        <taxon>Rosoideae</taxon>
        <taxon>Rosoideae incertae sedis</taxon>
        <taxon>Rosa</taxon>
    </lineage>
</organism>
<accession>A0A2P6PVK9</accession>
<evidence type="ECO:0000313" key="1">
    <source>
        <dbReference type="EMBL" id="PRQ25960.1"/>
    </source>
</evidence>
<dbReference type="SUPFAM" id="SSF117281">
    <property type="entry name" value="Kelch motif"/>
    <property type="match status" value="1"/>
</dbReference>
<dbReference type="AlphaFoldDB" id="A0A2P6PVK9"/>
<comment type="caution">
    <text evidence="1">The sequence shown here is derived from an EMBL/GenBank/DDBJ whole genome shotgun (WGS) entry which is preliminary data.</text>
</comment>
<evidence type="ECO:0000313" key="2">
    <source>
        <dbReference type="Proteomes" id="UP000238479"/>
    </source>
</evidence>
<dbReference type="Proteomes" id="UP000238479">
    <property type="component" value="Chromosome 6"/>
</dbReference>
<name>A0A2P6PVK9_ROSCH</name>
<sequence length="375" mass="42863">MEVKGVPYLYLMSNERLYRLEIGKFRQVANKFPDWRRPAPIEFEKVEFLGEDGQVVSEVPDSMQHHADHRSNRLFLVGGFHSDGTPNRMVYLLQPDSDYPCARRIIESTGFLASGAFSANTGGTVAVLQLDDDDDGNFYLLDTTQKLDPSLSGGKLDIAPPISATRDEGFCFQRYSILDNCWENLPEPPQCGLLSGWARWGHKLHISTCGRSHMFDFRRGVWRDGLPGNFGAAVVYKNFFIGFRSPQSIVASYMDSREMPQFRLNDLYKLEDIFGRWTGVHVDDIYMGLCRDGDDDLLWLAYSVVGSEAPINCHVRFVLFRMLIQDDRFGVPTLSLVHEAAEYLDLEDVWLCTAFVWNTTDQDQPTTRKRSRRLD</sequence>
<reference evidence="1 2" key="1">
    <citation type="journal article" date="2018" name="Nat. Genet.">
        <title>The Rosa genome provides new insights in the design of modern roses.</title>
        <authorList>
            <person name="Bendahmane M."/>
        </authorList>
    </citation>
    <scope>NUCLEOTIDE SEQUENCE [LARGE SCALE GENOMIC DNA]</scope>
    <source>
        <strain evidence="2">cv. Old Blush</strain>
    </source>
</reference>
<gene>
    <name evidence="1" type="ORF">RchiOBHm_Chr6g0289371</name>
</gene>
<keyword evidence="2" id="KW-1185">Reference proteome</keyword>
<dbReference type="Gramene" id="PRQ25960">
    <property type="protein sequence ID" value="PRQ25960"/>
    <property type="gene ID" value="RchiOBHm_Chr6g0289371"/>
</dbReference>
<protein>
    <submittedName>
        <fullName evidence="1">Uncharacterized protein</fullName>
    </submittedName>
</protein>